<dbReference type="Proteomes" id="UP001164539">
    <property type="component" value="Chromosome 3"/>
</dbReference>
<name>A0ACC1YHH4_MELAZ</name>
<dbReference type="EMBL" id="CM051396">
    <property type="protein sequence ID" value="KAJ4722468.1"/>
    <property type="molecule type" value="Genomic_DNA"/>
</dbReference>
<organism evidence="1 2">
    <name type="scientific">Melia azedarach</name>
    <name type="common">Chinaberry tree</name>
    <dbReference type="NCBI Taxonomy" id="155640"/>
    <lineage>
        <taxon>Eukaryota</taxon>
        <taxon>Viridiplantae</taxon>
        <taxon>Streptophyta</taxon>
        <taxon>Embryophyta</taxon>
        <taxon>Tracheophyta</taxon>
        <taxon>Spermatophyta</taxon>
        <taxon>Magnoliopsida</taxon>
        <taxon>eudicotyledons</taxon>
        <taxon>Gunneridae</taxon>
        <taxon>Pentapetalae</taxon>
        <taxon>rosids</taxon>
        <taxon>malvids</taxon>
        <taxon>Sapindales</taxon>
        <taxon>Meliaceae</taxon>
        <taxon>Melia</taxon>
    </lineage>
</organism>
<keyword evidence="2" id="KW-1185">Reference proteome</keyword>
<gene>
    <name evidence="1" type="ORF">OWV82_005961</name>
</gene>
<comment type="caution">
    <text evidence="1">The sequence shown here is derived from an EMBL/GenBank/DDBJ whole genome shotgun (WGS) entry which is preliminary data.</text>
</comment>
<evidence type="ECO:0000313" key="2">
    <source>
        <dbReference type="Proteomes" id="UP001164539"/>
    </source>
</evidence>
<evidence type="ECO:0000313" key="1">
    <source>
        <dbReference type="EMBL" id="KAJ4722468.1"/>
    </source>
</evidence>
<sequence length="215" mass="23348">QFVSFGSRPMLLMIQPTLASDCASSTSILELLQFPNIIRTRALVIPRSHKMALSLRLPVASILPQTSVHSKLPSVSHRISFHPLKLKTTASFRKNRTVVVKAIEESQGSAEKSETAKEAESESASRDGESSAELGSEIKKVLKERKEEKEGDLWTGVAEEIREIEWPAFGKVLGTTGVVLGVIAGSSVVLLTVNFVLAELSDRGFAGRGVQDFFG</sequence>
<reference evidence="1 2" key="1">
    <citation type="journal article" date="2023" name="Science">
        <title>Complex scaffold remodeling in plant triterpene biosynthesis.</title>
        <authorList>
            <person name="De La Pena R."/>
            <person name="Hodgson H."/>
            <person name="Liu J.C."/>
            <person name="Stephenson M.J."/>
            <person name="Martin A.C."/>
            <person name="Owen C."/>
            <person name="Harkess A."/>
            <person name="Leebens-Mack J."/>
            <person name="Jimenez L.E."/>
            <person name="Osbourn A."/>
            <person name="Sattely E.S."/>
        </authorList>
    </citation>
    <scope>NUCLEOTIDE SEQUENCE [LARGE SCALE GENOMIC DNA]</scope>
    <source>
        <strain evidence="2">cv. JPN11</strain>
        <tissue evidence="1">Leaf</tissue>
    </source>
</reference>
<accession>A0ACC1YHH4</accession>
<protein>
    <submittedName>
        <fullName evidence="1">Preprotein translocase subunit SECE1</fullName>
    </submittedName>
</protein>
<feature type="non-terminal residue" evidence="1">
    <location>
        <position position="1"/>
    </location>
</feature>
<proteinExistence type="predicted"/>